<accession>A0A9X2X8J9</accession>
<dbReference type="RefSeq" id="WP_261515838.1">
    <property type="nucleotide sequence ID" value="NZ_JAODNV010000012.1"/>
</dbReference>
<comment type="caution">
    <text evidence="2">The sequence shown here is derived from an EMBL/GenBank/DDBJ whole genome shotgun (WGS) entry which is preliminary data.</text>
</comment>
<name>A0A9X2X8J9_9HYPH</name>
<dbReference type="Proteomes" id="UP001149009">
    <property type="component" value="Unassembled WGS sequence"/>
</dbReference>
<organism evidence="2 3">
    <name type="scientific">Chelativorans petroleitrophicus</name>
    <dbReference type="NCBI Taxonomy" id="2975484"/>
    <lineage>
        <taxon>Bacteria</taxon>
        <taxon>Pseudomonadati</taxon>
        <taxon>Pseudomonadota</taxon>
        <taxon>Alphaproteobacteria</taxon>
        <taxon>Hyphomicrobiales</taxon>
        <taxon>Phyllobacteriaceae</taxon>
        <taxon>Chelativorans</taxon>
    </lineage>
</organism>
<feature type="chain" id="PRO_5040899157" evidence="1">
    <location>
        <begin position="21"/>
        <end position="129"/>
    </location>
</feature>
<evidence type="ECO:0000313" key="3">
    <source>
        <dbReference type="Proteomes" id="UP001149009"/>
    </source>
</evidence>
<dbReference type="AlphaFoldDB" id="A0A9X2X8J9"/>
<keyword evidence="3" id="KW-1185">Reference proteome</keyword>
<keyword evidence="1" id="KW-0732">Signal</keyword>
<evidence type="ECO:0000256" key="1">
    <source>
        <dbReference type="SAM" id="SignalP"/>
    </source>
</evidence>
<gene>
    <name evidence="2" type="ORF">NYR54_11655</name>
</gene>
<evidence type="ECO:0000313" key="2">
    <source>
        <dbReference type="EMBL" id="MCT8990940.1"/>
    </source>
</evidence>
<protein>
    <submittedName>
        <fullName evidence="2">Uncharacterized protein</fullName>
    </submittedName>
</protein>
<feature type="signal peptide" evidence="1">
    <location>
        <begin position="1"/>
        <end position="20"/>
    </location>
</feature>
<reference evidence="2" key="1">
    <citation type="submission" date="2022-08" db="EMBL/GenBank/DDBJ databases">
        <title>Chelativorans sichuanense sp. nov., a paraffin oil-degrading bacterium isolated from a mixture of oil-based drill cuttings and paddy soil.</title>
        <authorList>
            <person name="Yu J."/>
            <person name="Liu H."/>
            <person name="Chen Q."/>
        </authorList>
    </citation>
    <scope>NUCLEOTIDE SEQUENCE</scope>
    <source>
        <strain evidence="2">SCAU 2101</strain>
    </source>
</reference>
<sequence length="129" mass="13302">MKRFAAAFLLLSLGSLPAFASGTVECASADEGARLSLTIGSLPVLAVVGAEIEAGGRSLGLNREGDEVMAVGQAFATEDEMRVDFTDPNVERVLAELRLFSATEGRDMAMAGTLKIPGAGAWALICSGP</sequence>
<dbReference type="EMBL" id="JAODNV010000012">
    <property type="protein sequence ID" value="MCT8990940.1"/>
    <property type="molecule type" value="Genomic_DNA"/>
</dbReference>
<proteinExistence type="predicted"/>